<dbReference type="OrthoDB" id="661559at2759"/>
<evidence type="ECO:0000313" key="2">
    <source>
        <dbReference type="Proteomes" id="UP000233837"/>
    </source>
</evidence>
<dbReference type="AlphaFoldDB" id="A0A2I0X5X8"/>
<evidence type="ECO:0000313" key="1">
    <source>
        <dbReference type="EMBL" id="PKU83300.1"/>
    </source>
</evidence>
<proteinExistence type="predicted"/>
<organism evidence="1 2">
    <name type="scientific">Dendrobium catenatum</name>
    <dbReference type="NCBI Taxonomy" id="906689"/>
    <lineage>
        <taxon>Eukaryota</taxon>
        <taxon>Viridiplantae</taxon>
        <taxon>Streptophyta</taxon>
        <taxon>Embryophyta</taxon>
        <taxon>Tracheophyta</taxon>
        <taxon>Spermatophyta</taxon>
        <taxon>Magnoliopsida</taxon>
        <taxon>Liliopsida</taxon>
        <taxon>Asparagales</taxon>
        <taxon>Orchidaceae</taxon>
        <taxon>Epidendroideae</taxon>
        <taxon>Malaxideae</taxon>
        <taxon>Dendrobiinae</taxon>
        <taxon>Dendrobium</taxon>
    </lineage>
</organism>
<name>A0A2I0X5X8_9ASPA</name>
<sequence length="89" mass="10872">MECWDRMIFPLKRVWIGIAARIGLQKNGPRKLRQEVRTCEYEDVHVMWEMLRRTDREIARCPPLSSRRDLKRRRLAVLDWVPYNLCARF</sequence>
<accession>A0A2I0X5X8</accession>
<reference evidence="1 2" key="1">
    <citation type="journal article" date="2016" name="Sci. Rep.">
        <title>The Dendrobium catenatum Lindl. genome sequence provides insights into polysaccharide synthase, floral development and adaptive evolution.</title>
        <authorList>
            <person name="Zhang G.Q."/>
            <person name="Xu Q."/>
            <person name="Bian C."/>
            <person name="Tsai W.C."/>
            <person name="Yeh C.M."/>
            <person name="Liu K.W."/>
            <person name="Yoshida K."/>
            <person name="Zhang L.S."/>
            <person name="Chang S.B."/>
            <person name="Chen F."/>
            <person name="Shi Y."/>
            <person name="Su Y.Y."/>
            <person name="Zhang Y.Q."/>
            <person name="Chen L.J."/>
            <person name="Yin Y."/>
            <person name="Lin M."/>
            <person name="Huang H."/>
            <person name="Deng H."/>
            <person name="Wang Z.W."/>
            <person name="Zhu S.L."/>
            <person name="Zhao X."/>
            <person name="Deng C."/>
            <person name="Niu S.C."/>
            <person name="Huang J."/>
            <person name="Wang M."/>
            <person name="Liu G.H."/>
            <person name="Yang H.J."/>
            <person name="Xiao X.J."/>
            <person name="Hsiao Y.Y."/>
            <person name="Wu W.L."/>
            <person name="Chen Y.Y."/>
            <person name="Mitsuda N."/>
            <person name="Ohme-Takagi M."/>
            <person name="Luo Y.B."/>
            <person name="Van de Peer Y."/>
            <person name="Liu Z.J."/>
        </authorList>
    </citation>
    <scope>NUCLEOTIDE SEQUENCE [LARGE SCALE GENOMIC DNA]</scope>
    <source>
        <tissue evidence="1">The whole plant</tissue>
    </source>
</reference>
<dbReference type="Proteomes" id="UP000233837">
    <property type="component" value="Unassembled WGS sequence"/>
</dbReference>
<reference evidence="1 2" key="2">
    <citation type="journal article" date="2017" name="Nature">
        <title>The Apostasia genome and the evolution of orchids.</title>
        <authorList>
            <person name="Zhang G.Q."/>
            <person name="Liu K.W."/>
            <person name="Li Z."/>
            <person name="Lohaus R."/>
            <person name="Hsiao Y.Y."/>
            <person name="Niu S.C."/>
            <person name="Wang J.Y."/>
            <person name="Lin Y.C."/>
            <person name="Xu Q."/>
            <person name="Chen L.J."/>
            <person name="Yoshida K."/>
            <person name="Fujiwara S."/>
            <person name="Wang Z.W."/>
            <person name="Zhang Y.Q."/>
            <person name="Mitsuda N."/>
            <person name="Wang M."/>
            <person name="Liu G.H."/>
            <person name="Pecoraro L."/>
            <person name="Huang H.X."/>
            <person name="Xiao X.J."/>
            <person name="Lin M."/>
            <person name="Wu X.Y."/>
            <person name="Wu W.L."/>
            <person name="Chen Y.Y."/>
            <person name="Chang S.B."/>
            <person name="Sakamoto S."/>
            <person name="Ohme-Takagi M."/>
            <person name="Yagi M."/>
            <person name="Zeng S.J."/>
            <person name="Shen C.Y."/>
            <person name="Yeh C.M."/>
            <person name="Luo Y.B."/>
            <person name="Tsai W.C."/>
            <person name="Van de Peer Y."/>
            <person name="Liu Z.J."/>
        </authorList>
    </citation>
    <scope>NUCLEOTIDE SEQUENCE [LARGE SCALE GENOMIC DNA]</scope>
    <source>
        <tissue evidence="1">The whole plant</tissue>
    </source>
</reference>
<protein>
    <submittedName>
        <fullName evidence="1">Uncharacterized protein</fullName>
    </submittedName>
</protein>
<keyword evidence="2" id="KW-1185">Reference proteome</keyword>
<dbReference type="EMBL" id="KZ502133">
    <property type="protein sequence ID" value="PKU83300.1"/>
    <property type="molecule type" value="Genomic_DNA"/>
</dbReference>
<dbReference type="PANTHER" id="PTHR33181:SF4">
    <property type="entry name" value="OVULE PROTEIN"/>
    <property type="match status" value="1"/>
</dbReference>
<gene>
    <name evidence="1" type="ORF">MA16_Dca023635</name>
</gene>
<dbReference type="PANTHER" id="PTHR33181">
    <property type="entry name" value="OS01G0778500 PROTEIN"/>
    <property type="match status" value="1"/>
</dbReference>